<sequence length="431" mass="46798">MDEVRGSESKVDDEEDGSEGSSSEDTKSGDSPSSHSGIFLLRRFMDSVRPPAASKYTPWSMTQLSPTPTLLPNLKFHDLVFGHVLGRGSFSEVKYARLINKSSSRSQWSEYAVKVISIKTIRSLGYSRSVNREIAVLRHLSHPGVARLVSAFRFRDGAHLVLEYASGGDLHALVTENGSLDEPSARFACGEVLAALCDVQAKGLVYGDLKPENVLVTESGHFKLGDFGGCRAVIAGGKHDYPSDIWSFGCLLFFCLAGKPPIIDDTDDSTMRRVISFARSGEQADFFGKDRGKFSKGARDLIGRCTEVSVVKRATISDLAADGWWGEEGVLDLHGGEAVELNVGRVKKGTVDRAWTRRQHSMIWSPQNEKYDFEGEGEGAGGGGGGGGGGKVEEFVARTIQESEEGDFRGGEEEKEGGGVKIRMMARIMED</sequence>
<keyword evidence="11" id="KW-1185">Reference proteome</keyword>
<feature type="compositionally biased region" description="Low complexity" evidence="8">
    <location>
        <begin position="19"/>
        <end position="34"/>
    </location>
</feature>
<dbReference type="GO" id="GO:0005524">
    <property type="term" value="F:ATP binding"/>
    <property type="evidence" value="ECO:0007669"/>
    <property type="project" value="UniProtKB-UniRule"/>
</dbReference>
<keyword evidence="2" id="KW-0808">Transferase</keyword>
<keyword evidence="3 6" id="KW-0547">Nucleotide-binding</keyword>
<name>A0A9W6ZDX4_9STRA</name>
<organism evidence="10 11">
    <name type="scientific">Triparma retinervis</name>
    <dbReference type="NCBI Taxonomy" id="2557542"/>
    <lineage>
        <taxon>Eukaryota</taxon>
        <taxon>Sar</taxon>
        <taxon>Stramenopiles</taxon>
        <taxon>Ochrophyta</taxon>
        <taxon>Bolidophyceae</taxon>
        <taxon>Parmales</taxon>
        <taxon>Triparmaceae</taxon>
        <taxon>Triparma</taxon>
    </lineage>
</organism>
<evidence type="ECO:0000256" key="4">
    <source>
        <dbReference type="ARBA" id="ARBA00022777"/>
    </source>
</evidence>
<proteinExistence type="inferred from homology"/>
<comment type="similarity">
    <text evidence="7">Belongs to the protein kinase superfamily.</text>
</comment>
<reference evidence="10" key="1">
    <citation type="submission" date="2022-07" db="EMBL/GenBank/DDBJ databases">
        <title>Genome analysis of Parmales, a sister group of diatoms, reveals the evolutionary specialization of diatoms from phago-mixotrophs to photoautotrophs.</title>
        <authorList>
            <person name="Ban H."/>
            <person name="Sato S."/>
            <person name="Yoshikawa S."/>
            <person name="Kazumasa Y."/>
            <person name="Nakamura Y."/>
            <person name="Ichinomiya M."/>
            <person name="Saitoh K."/>
            <person name="Sato N."/>
            <person name="Blanc-Mathieu R."/>
            <person name="Endo H."/>
            <person name="Kuwata A."/>
            <person name="Ogata H."/>
        </authorList>
    </citation>
    <scope>NUCLEOTIDE SEQUENCE</scope>
</reference>
<dbReference type="Gene3D" id="3.30.200.20">
    <property type="entry name" value="Phosphorylase Kinase, domain 1"/>
    <property type="match status" value="1"/>
</dbReference>
<evidence type="ECO:0000256" key="1">
    <source>
        <dbReference type="ARBA" id="ARBA00022527"/>
    </source>
</evidence>
<dbReference type="PROSITE" id="PS00107">
    <property type="entry name" value="PROTEIN_KINASE_ATP"/>
    <property type="match status" value="1"/>
</dbReference>
<dbReference type="InterPro" id="IPR000719">
    <property type="entry name" value="Prot_kinase_dom"/>
</dbReference>
<keyword evidence="1 7" id="KW-0723">Serine/threonine-protein kinase</keyword>
<feature type="domain" description="Protein kinase" evidence="9">
    <location>
        <begin position="79"/>
        <end position="325"/>
    </location>
</feature>
<evidence type="ECO:0000313" key="10">
    <source>
        <dbReference type="EMBL" id="GMH49313.1"/>
    </source>
</evidence>
<feature type="binding site" evidence="6">
    <location>
        <position position="114"/>
    </location>
    <ligand>
        <name>ATP</name>
        <dbReference type="ChEBI" id="CHEBI:30616"/>
    </ligand>
</feature>
<evidence type="ECO:0000256" key="7">
    <source>
        <dbReference type="RuleBase" id="RU000304"/>
    </source>
</evidence>
<evidence type="ECO:0000256" key="5">
    <source>
        <dbReference type="ARBA" id="ARBA00022840"/>
    </source>
</evidence>
<dbReference type="SMART" id="SM00220">
    <property type="entry name" value="S_TKc"/>
    <property type="match status" value="1"/>
</dbReference>
<evidence type="ECO:0000259" key="9">
    <source>
        <dbReference type="PROSITE" id="PS50011"/>
    </source>
</evidence>
<evidence type="ECO:0000256" key="3">
    <source>
        <dbReference type="ARBA" id="ARBA00022741"/>
    </source>
</evidence>
<evidence type="ECO:0000256" key="2">
    <source>
        <dbReference type="ARBA" id="ARBA00022679"/>
    </source>
</evidence>
<keyword evidence="5 6" id="KW-0067">ATP-binding</keyword>
<evidence type="ECO:0000313" key="11">
    <source>
        <dbReference type="Proteomes" id="UP001165082"/>
    </source>
</evidence>
<dbReference type="AlphaFoldDB" id="A0A9W6ZDX4"/>
<evidence type="ECO:0000256" key="6">
    <source>
        <dbReference type="PROSITE-ProRule" id="PRU10141"/>
    </source>
</evidence>
<dbReference type="SUPFAM" id="SSF56112">
    <property type="entry name" value="Protein kinase-like (PK-like)"/>
    <property type="match status" value="1"/>
</dbReference>
<dbReference type="GO" id="GO:0005952">
    <property type="term" value="C:cAMP-dependent protein kinase complex"/>
    <property type="evidence" value="ECO:0007669"/>
    <property type="project" value="TreeGrafter"/>
</dbReference>
<dbReference type="OrthoDB" id="206228at2759"/>
<dbReference type="GO" id="GO:0004691">
    <property type="term" value="F:cAMP-dependent protein kinase activity"/>
    <property type="evidence" value="ECO:0007669"/>
    <property type="project" value="TreeGrafter"/>
</dbReference>
<feature type="region of interest" description="Disordered" evidence="8">
    <location>
        <begin position="1"/>
        <end position="34"/>
    </location>
</feature>
<dbReference type="InterPro" id="IPR011009">
    <property type="entry name" value="Kinase-like_dom_sf"/>
</dbReference>
<gene>
    <name evidence="10" type="ORF">TrRE_jg2653</name>
</gene>
<dbReference type="PANTHER" id="PTHR24353">
    <property type="entry name" value="CYCLIC NUCLEOTIDE-DEPENDENT PROTEIN KINASE"/>
    <property type="match status" value="1"/>
</dbReference>
<dbReference type="InterPro" id="IPR008271">
    <property type="entry name" value="Ser/Thr_kinase_AS"/>
</dbReference>
<evidence type="ECO:0000256" key="8">
    <source>
        <dbReference type="SAM" id="MobiDB-lite"/>
    </source>
</evidence>
<keyword evidence="4" id="KW-0418">Kinase</keyword>
<feature type="compositionally biased region" description="Basic and acidic residues" evidence="8">
    <location>
        <begin position="1"/>
        <end position="10"/>
    </location>
</feature>
<comment type="caution">
    <text evidence="10">The sequence shown here is derived from an EMBL/GenBank/DDBJ whole genome shotgun (WGS) entry which is preliminary data.</text>
</comment>
<dbReference type="PROSITE" id="PS50011">
    <property type="entry name" value="PROTEIN_KINASE_DOM"/>
    <property type="match status" value="1"/>
</dbReference>
<dbReference type="Proteomes" id="UP001165082">
    <property type="component" value="Unassembled WGS sequence"/>
</dbReference>
<protein>
    <recommendedName>
        <fullName evidence="9">Protein kinase domain-containing protein</fullName>
    </recommendedName>
</protein>
<dbReference type="PROSITE" id="PS00108">
    <property type="entry name" value="PROTEIN_KINASE_ST"/>
    <property type="match status" value="1"/>
</dbReference>
<dbReference type="PANTHER" id="PTHR24353:SF37">
    <property type="entry name" value="CAMP-DEPENDENT PROTEIN KINASE CATALYTIC SUBUNIT PRKX"/>
    <property type="match status" value="1"/>
</dbReference>
<dbReference type="InterPro" id="IPR017441">
    <property type="entry name" value="Protein_kinase_ATP_BS"/>
</dbReference>
<dbReference type="EMBL" id="BRXZ01004457">
    <property type="protein sequence ID" value="GMH49313.1"/>
    <property type="molecule type" value="Genomic_DNA"/>
</dbReference>
<dbReference type="Pfam" id="PF00069">
    <property type="entry name" value="Pkinase"/>
    <property type="match status" value="1"/>
</dbReference>
<dbReference type="Gene3D" id="1.10.510.10">
    <property type="entry name" value="Transferase(Phosphotransferase) domain 1"/>
    <property type="match status" value="1"/>
</dbReference>
<accession>A0A9W6ZDX4</accession>